<dbReference type="AlphaFoldDB" id="A0A1X2DKS4"/>
<comment type="caution">
    <text evidence="1">The sequence shown here is derived from an EMBL/GenBank/DDBJ whole genome shotgun (WGS) entry which is preliminary data.</text>
</comment>
<organism evidence="1 2">
    <name type="scientific">Mycobacterium szulgai</name>
    <dbReference type="NCBI Taxonomy" id="1787"/>
    <lineage>
        <taxon>Bacteria</taxon>
        <taxon>Bacillati</taxon>
        <taxon>Actinomycetota</taxon>
        <taxon>Actinomycetes</taxon>
        <taxon>Mycobacteriales</taxon>
        <taxon>Mycobacteriaceae</taxon>
        <taxon>Mycobacterium</taxon>
    </lineage>
</organism>
<reference evidence="1 2" key="1">
    <citation type="submission" date="2016-01" db="EMBL/GenBank/DDBJ databases">
        <title>The new phylogeny of the genus Mycobacterium.</title>
        <authorList>
            <person name="Tarcisio F."/>
            <person name="Conor M."/>
            <person name="Antonella G."/>
            <person name="Elisabetta G."/>
            <person name="Giulia F.S."/>
            <person name="Sara T."/>
            <person name="Anna F."/>
            <person name="Clotilde B."/>
            <person name="Roberto B."/>
            <person name="Veronica D.S."/>
            <person name="Fabio R."/>
            <person name="Monica P."/>
            <person name="Olivier J."/>
            <person name="Enrico T."/>
            <person name="Nicola S."/>
        </authorList>
    </citation>
    <scope>NUCLEOTIDE SEQUENCE [LARGE SCALE GENOMIC DNA]</scope>
    <source>
        <strain evidence="1 2">DSM 44166</strain>
    </source>
</reference>
<dbReference type="EMBL" id="LQPW01000173">
    <property type="protein sequence ID" value="ORW88792.1"/>
    <property type="molecule type" value="Genomic_DNA"/>
</dbReference>
<sequence>MTTTRVSVRPLHHLGAVRLVLDDPPLTWTMTGDQACELAEQLIDAAERAIPHQDRETRR</sequence>
<gene>
    <name evidence="1" type="ORF">AWC27_13920</name>
</gene>
<proteinExistence type="predicted"/>
<keyword evidence="2" id="KW-1185">Reference proteome</keyword>
<dbReference type="Proteomes" id="UP000193317">
    <property type="component" value="Unassembled WGS sequence"/>
</dbReference>
<dbReference type="RefSeq" id="WP_085673880.1">
    <property type="nucleotide sequence ID" value="NZ_JACKRU010000460.1"/>
</dbReference>
<evidence type="ECO:0000313" key="1">
    <source>
        <dbReference type="EMBL" id="ORW88792.1"/>
    </source>
</evidence>
<protein>
    <submittedName>
        <fullName evidence="1">Uncharacterized protein</fullName>
    </submittedName>
</protein>
<evidence type="ECO:0000313" key="2">
    <source>
        <dbReference type="Proteomes" id="UP000193317"/>
    </source>
</evidence>
<name>A0A1X2DKS4_MYCSZ</name>
<accession>A0A1X2DKS4</accession>